<protein>
    <submittedName>
        <fullName evidence="1">Uncharacterized protein</fullName>
    </submittedName>
</protein>
<keyword evidence="2" id="KW-1185">Reference proteome</keyword>
<dbReference type="Proteomes" id="UP000008825">
    <property type="component" value="Chromosome"/>
</dbReference>
<dbReference type="HOGENOM" id="CLU_3382044_0_0_7"/>
<proteinExistence type="predicted"/>
<dbReference type="KEGG" id="gbm:Gbem_1210"/>
<reference evidence="1 2" key="2">
    <citation type="journal article" date="2010" name="BMC Genomics">
        <title>The genome of Geobacter bemidjiensis, exemplar for the subsurface clade of Geobacter species that predominate in Fe(III)-reducing subsurface environments.</title>
        <authorList>
            <person name="Aklujkar M."/>
            <person name="Young N.D."/>
            <person name="Holmes D."/>
            <person name="Chavan M."/>
            <person name="Risso C."/>
            <person name="Kiss H.E."/>
            <person name="Han C.S."/>
            <person name="Land M.L."/>
            <person name="Lovley D.R."/>
        </authorList>
    </citation>
    <scope>NUCLEOTIDE SEQUENCE [LARGE SCALE GENOMIC DNA]</scope>
    <source>
        <strain evidence="2">ATCC BAA-1014 / DSM 16622 / JCM 12645 / Bem</strain>
    </source>
</reference>
<organism evidence="1 2">
    <name type="scientific">Citrifermentans bemidjiense (strain ATCC BAA-1014 / DSM 16622 / JCM 12645 / Bem)</name>
    <name type="common">Geobacter bemidjiensis</name>
    <dbReference type="NCBI Taxonomy" id="404380"/>
    <lineage>
        <taxon>Bacteria</taxon>
        <taxon>Pseudomonadati</taxon>
        <taxon>Thermodesulfobacteriota</taxon>
        <taxon>Desulfuromonadia</taxon>
        <taxon>Geobacterales</taxon>
        <taxon>Geobacteraceae</taxon>
        <taxon>Citrifermentans</taxon>
    </lineage>
</organism>
<evidence type="ECO:0000313" key="2">
    <source>
        <dbReference type="Proteomes" id="UP000008825"/>
    </source>
</evidence>
<sequence>MLRLIRIGYLLLLGSEKYWRLVAHHAGRTKIGG</sequence>
<gene>
    <name evidence="1" type="ordered locus">Gbem_1210</name>
</gene>
<dbReference type="EMBL" id="CP001124">
    <property type="protein sequence ID" value="ACH38229.1"/>
    <property type="molecule type" value="Genomic_DNA"/>
</dbReference>
<dbReference type="STRING" id="404380.Gbem_1210"/>
<accession>B5EHL9</accession>
<name>B5EHL9_CITBB</name>
<dbReference type="AlphaFoldDB" id="B5EHL9"/>
<evidence type="ECO:0000313" key="1">
    <source>
        <dbReference type="EMBL" id="ACH38229.1"/>
    </source>
</evidence>
<reference evidence="1 2" key="1">
    <citation type="submission" date="2008-07" db="EMBL/GenBank/DDBJ databases">
        <title>Complete sequence of Geobacter bemidjiensis BEM.</title>
        <authorList>
            <consortium name="US DOE Joint Genome Institute"/>
            <person name="Lucas S."/>
            <person name="Copeland A."/>
            <person name="Lapidus A."/>
            <person name="Glavina del Rio T."/>
            <person name="Dalin E."/>
            <person name="Tice H."/>
            <person name="Bruce D."/>
            <person name="Goodwin L."/>
            <person name="Pitluck S."/>
            <person name="Kiss H."/>
            <person name="Brettin T."/>
            <person name="Detter J.C."/>
            <person name="Han C."/>
            <person name="Kuske C.R."/>
            <person name="Schmutz J."/>
            <person name="Larimer F."/>
            <person name="Land M."/>
            <person name="Hauser L."/>
            <person name="Kyrpides N."/>
            <person name="Lykidis A."/>
            <person name="Lovley D."/>
            <person name="Richardson P."/>
        </authorList>
    </citation>
    <scope>NUCLEOTIDE SEQUENCE [LARGE SCALE GENOMIC DNA]</scope>
    <source>
        <strain evidence="2">ATCC BAA-1014 / DSM 16622 / JCM 12645 / Bem</strain>
    </source>
</reference>